<comment type="caution">
    <text evidence="2">The sequence shown here is derived from an EMBL/GenBank/DDBJ whole genome shotgun (WGS) entry which is preliminary data.</text>
</comment>
<keyword evidence="1" id="KW-1133">Transmembrane helix</keyword>
<dbReference type="AlphaFoldDB" id="A0A8S8X8H3"/>
<organism evidence="2 3">
    <name type="scientific">Roseiterribacter gracilis</name>
    <dbReference type="NCBI Taxonomy" id="2812848"/>
    <lineage>
        <taxon>Bacteria</taxon>
        <taxon>Pseudomonadati</taxon>
        <taxon>Pseudomonadota</taxon>
        <taxon>Alphaproteobacteria</taxon>
        <taxon>Rhodospirillales</taxon>
        <taxon>Roseiterribacteraceae</taxon>
        <taxon>Roseiterribacter</taxon>
    </lineage>
</organism>
<gene>
    <name evidence="2" type="ORF">TMPK1_04890</name>
</gene>
<dbReference type="RefSeq" id="WP_420241222.1">
    <property type="nucleotide sequence ID" value="NZ_BOPV01000001.1"/>
</dbReference>
<feature type="transmembrane region" description="Helical" evidence="1">
    <location>
        <begin position="101"/>
        <end position="122"/>
    </location>
</feature>
<evidence type="ECO:0000313" key="3">
    <source>
        <dbReference type="Proteomes" id="UP000681075"/>
    </source>
</evidence>
<evidence type="ECO:0000256" key="1">
    <source>
        <dbReference type="SAM" id="Phobius"/>
    </source>
</evidence>
<name>A0A8S8X8H3_9PROT</name>
<dbReference type="Proteomes" id="UP000681075">
    <property type="component" value="Unassembled WGS sequence"/>
</dbReference>
<keyword evidence="1" id="KW-0812">Transmembrane</keyword>
<sequence length="123" mass="12612">MTGRNDTATVVAIGVVAACAATVTHEAIGHGGARPATVSRHGDRAIKLAYVAGTAAAIFAACFYSADRTGALRDAALEIGGASLGLLFVRTGMSREIPRNWAWIGSATIVLLVFTATLGRGLR</sequence>
<dbReference type="EMBL" id="BOPV01000001">
    <property type="protein sequence ID" value="GIL38252.1"/>
    <property type="molecule type" value="Genomic_DNA"/>
</dbReference>
<protein>
    <submittedName>
        <fullName evidence="2">Uncharacterized protein</fullName>
    </submittedName>
</protein>
<feature type="transmembrane region" description="Helical" evidence="1">
    <location>
        <begin position="48"/>
        <end position="66"/>
    </location>
</feature>
<keyword evidence="3" id="KW-1185">Reference proteome</keyword>
<reference evidence="2" key="1">
    <citation type="submission" date="2021-02" db="EMBL/GenBank/DDBJ databases">
        <title>Genome sequence of Rhodospirillales sp. strain TMPK1 isolated from soil.</title>
        <authorList>
            <person name="Nakai R."/>
            <person name="Kusada H."/>
            <person name="Tamaki H."/>
        </authorList>
    </citation>
    <scope>NUCLEOTIDE SEQUENCE</scope>
    <source>
        <strain evidence="2">TMPK1</strain>
    </source>
</reference>
<proteinExistence type="predicted"/>
<evidence type="ECO:0000313" key="2">
    <source>
        <dbReference type="EMBL" id="GIL38252.1"/>
    </source>
</evidence>
<dbReference type="PROSITE" id="PS51257">
    <property type="entry name" value="PROKAR_LIPOPROTEIN"/>
    <property type="match status" value="1"/>
</dbReference>
<keyword evidence="1" id="KW-0472">Membrane</keyword>
<accession>A0A8S8X8H3</accession>